<dbReference type="AlphaFoldDB" id="A0A429ZA11"/>
<name>A0A429ZA11_9ENTE</name>
<dbReference type="RefSeq" id="WP_125958593.1">
    <property type="nucleotide sequence ID" value="NZ_NGJT01000042.1"/>
</dbReference>
<sequence length="59" mass="6975">MAHPESESIDFPFNEKVARITEFREIVREQLKNELIESIDFAQPRIKEVKPDPYEGLPF</sequence>
<keyword evidence="2" id="KW-1185">Reference proteome</keyword>
<reference evidence="1 2" key="1">
    <citation type="submission" date="2017-05" db="EMBL/GenBank/DDBJ databases">
        <title>Vagococcus spp. assemblies.</title>
        <authorList>
            <person name="Gulvik C.A."/>
        </authorList>
    </citation>
    <scope>NUCLEOTIDE SEQUENCE [LARGE SCALE GENOMIC DNA]</scope>
    <source>
        <strain evidence="1 2">SS1994</strain>
    </source>
</reference>
<evidence type="ECO:0000313" key="1">
    <source>
        <dbReference type="EMBL" id="RST90506.1"/>
    </source>
</evidence>
<evidence type="ECO:0000313" key="2">
    <source>
        <dbReference type="Proteomes" id="UP000288490"/>
    </source>
</evidence>
<accession>A0A429ZA11</accession>
<organism evidence="1 2">
    <name type="scientific">Vagococcus bubulae</name>
    <dbReference type="NCBI Taxonomy" id="1977868"/>
    <lineage>
        <taxon>Bacteria</taxon>
        <taxon>Bacillati</taxon>
        <taxon>Bacillota</taxon>
        <taxon>Bacilli</taxon>
        <taxon>Lactobacillales</taxon>
        <taxon>Enterococcaceae</taxon>
        <taxon>Vagococcus</taxon>
    </lineage>
</organism>
<dbReference type="EMBL" id="NGJT01000042">
    <property type="protein sequence ID" value="RST90506.1"/>
    <property type="molecule type" value="Genomic_DNA"/>
</dbReference>
<comment type="caution">
    <text evidence="1">The sequence shown here is derived from an EMBL/GenBank/DDBJ whole genome shotgun (WGS) entry which is preliminary data.</text>
</comment>
<proteinExistence type="predicted"/>
<dbReference type="Proteomes" id="UP000288490">
    <property type="component" value="Unassembled WGS sequence"/>
</dbReference>
<protein>
    <submittedName>
        <fullName evidence="1">Uncharacterized protein</fullName>
    </submittedName>
</protein>
<gene>
    <name evidence="1" type="ORF">CBF36_11920</name>
</gene>